<dbReference type="InterPro" id="IPR005546">
    <property type="entry name" value="Autotransporte_beta"/>
</dbReference>
<evidence type="ECO:0000313" key="4">
    <source>
        <dbReference type="Proteomes" id="UP001187221"/>
    </source>
</evidence>
<name>A0ABQ6P8L8_9SPHN</name>
<keyword evidence="4" id="KW-1185">Reference proteome</keyword>
<proteinExistence type="predicted"/>
<dbReference type="SMART" id="SM00869">
    <property type="entry name" value="Autotransporter"/>
    <property type="match status" value="1"/>
</dbReference>
<evidence type="ECO:0000259" key="2">
    <source>
        <dbReference type="PROSITE" id="PS51208"/>
    </source>
</evidence>
<dbReference type="EMBL" id="BTFW01000001">
    <property type="protein sequence ID" value="GMM61608.1"/>
    <property type="molecule type" value="Genomic_DNA"/>
</dbReference>
<evidence type="ECO:0000313" key="3">
    <source>
        <dbReference type="EMBL" id="GMM61608.1"/>
    </source>
</evidence>
<dbReference type="Gene3D" id="2.40.128.130">
    <property type="entry name" value="Autotransporter beta-domain"/>
    <property type="match status" value="1"/>
</dbReference>
<sequence length="1050" mass="105674">MQRPKKFHFLSSVAPIAFPASMLAAAAFVGATPALADTTVSGSTLTPLLTSSAGNVTVSDTGSIRVNSGTAVTVDSSSNVTLSSAGTLTMGGVSGNAAIVVNPGVTTTITNGGTISVPEDYTPATLGNSTVVSGSVSQLSNRYGIHLLSGGTTAATITNSGTITLEGNTSGGIVADSDLTGSITNTGTITVKGDNSVGVKTGNVTGSLTIGGTVAVTGSGAQALVVNGNVSGAVTINGALSQAVSYTADDATTQVLSPTAISTGAAAAQISGNVAGGVIVTIASSTNNVTQTTGSIQSYGTSPALLVGGTGATTIGPVVATTGTYSVAIDGTVGATAYYSGLNARGVVLGGQGGTVALSNGIGVSGTVTATTVNSDATAILINQGVTATSLYNQGTIRATSSEVSNGNLYGIRDLSGSLTTINNTGYITVSGASTGTVAAIDVSANTTGVTINQSLTSANATNQATDKASSTYNVETATVYTGITGDIYTGSGNDTINIQSGKVTGNAYLGAGNNAVILADDAKWIGNVDFGTGSGSLTMGGNSRFTGQAQYNDQVGTLTINDSAIFRGTIAGGSQLGVVVNGGAFNATSAVSTTVHSLTVNSGGSLGVYINGTTGTASHLTTDAATFNSGSKIGVTISSFTKAEGNYNVLSAGTLTGASNVTSQTLTLPILFNGTITADGNDVYVNIARKTAAQLGLTSPQAAAYDAIIANAANYTDLQGSLLQMTTTSELQSQFNGLLPDYAGGGFDFVTRGSRQAAQHISDDSSLFTISNTGVWLEPMVFHATKHDTDSIGYSLTGGGVTLGLERTTAIGNVGVYFDWTTGNVKNNNDQSMHVSNIEFNAFWRKAFGRLYTFARVGYGRSSYRITRTFTGAVDSTAISYSATGNWKGNMLAASGGLSYEMPLSETFKVRPKVSIDAYRLKENGYQETGTDAIILLVDGRKSTAVNATTTLGFSWSGGASSYEGRPFTLEADFGRRNHVAGDLGSTTATFGSGSSFTLTPQNLQSAWVGSVGILQGGLDYTWKISAGAEKPQNGGLAYSLRASISIAL</sequence>
<dbReference type="PROSITE" id="PS51208">
    <property type="entry name" value="AUTOTRANSPORTER"/>
    <property type="match status" value="1"/>
</dbReference>
<comment type="caution">
    <text evidence="3">The sequence shown here is derived from an EMBL/GenBank/DDBJ whole genome shotgun (WGS) entry which is preliminary data.</text>
</comment>
<organism evidence="3 4">
    <name type="scientific">Novosphingobium pituita</name>
    <dbReference type="NCBI Taxonomy" id="3056842"/>
    <lineage>
        <taxon>Bacteria</taxon>
        <taxon>Pseudomonadati</taxon>
        <taxon>Pseudomonadota</taxon>
        <taxon>Alphaproteobacteria</taxon>
        <taxon>Sphingomonadales</taxon>
        <taxon>Sphingomonadaceae</taxon>
        <taxon>Novosphingobium</taxon>
    </lineage>
</organism>
<dbReference type="SUPFAM" id="SSF103515">
    <property type="entry name" value="Autotransporter"/>
    <property type="match status" value="1"/>
</dbReference>
<feature type="chain" id="PRO_5045435567" description="Autotransporter domain-containing protein" evidence="1">
    <location>
        <begin position="37"/>
        <end position="1050"/>
    </location>
</feature>
<accession>A0ABQ6P8L8</accession>
<gene>
    <name evidence="3" type="ORF">NUTIK01_23850</name>
</gene>
<reference evidence="3 4" key="1">
    <citation type="submission" date="2023-06" db="EMBL/GenBank/DDBJ databases">
        <title>Draft genome sequence of Novosphingobium sp. strain IK01.</title>
        <authorList>
            <person name="Hatamoto M."/>
            <person name="Ikarashi T."/>
            <person name="Yamaguchi T."/>
        </authorList>
    </citation>
    <scope>NUCLEOTIDE SEQUENCE [LARGE SCALE GENOMIC DNA]</scope>
    <source>
        <strain evidence="3 4">IK01</strain>
    </source>
</reference>
<protein>
    <recommendedName>
        <fullName evidence="2">Autotransporter domain-containing protein</fullName>
    </recommendedName>
</protein>
<keyword evidence="1" id="KW-0732">Signal</keyword>
<evidence type="ECO:0000256" key="1">
    <source>
        <dbReference type="SAM" id="SignalP"/>
    </source>
</evidence>
<dbReference type="Proteomes" id="UP001187221">
    <property type="component" value="Unassembled WGS sequence"/>
</dbReference>
<feature type="signal peptide" evidence="1">
    <location>
        <begin position="1"/>
        <end position="36"/>
    </location>
</feature>
<dbReference type="InterPro" id="IPR036709">
    <property type="entry name" value="Autotransporte_beta_dom_sf"/>
</dbReference>
<feature type="domain" description="Autotransporter" evidence="2">
    <location>
        <begin position="769"/>
        <end position="1050"/>
    </location>
</feature>
<dbReference type="Pfam" id="PF03797">
    <property type="entry name" value="Autotransporter"/>
    <property type="match status" value="1"/>
</dbReference>